<comment type="similarity">
    <text evidence="2">Belongs to the cyclophilin-type PPIase family.</text>
</comment>
<dbReference type="InterPro" id="IPR020892">
    <property type="entry name" value="Cyclophilin-type_PPIase_CS"/>
</dbReference>
<evidence type="ECO:0000256" key="3">
    <source>
        <dbReference type="ARBA" id="ARBA00013194"/>
    </source>
</evidence>
<name>A0A9D1UZV9_9BACT</name>
<sequence length="222" mass="24937">MKKLLYLFIFSLALASCHQKQGTIIRMETSLGDIRLRLYDETVLHRENMLKLVREGFYNGVLFHRVIQDFMIQAGDPNSRLAGKGTLLGDGDTGYTLKAEILPGYFHKRGALAAAREGDDVNPEKNSSGSQFYIVEGKVFSPEELTALVDRINRNRQTKLVLSPEQVEAYTTIGGSPHLDGEYTVFGEVIEGMEVVKQISEQPTDENDRPLTDVVIQRMEVE</sequence>
<protein>
    <recommendedName>
        <fullName evidence="3">peptidylprolyl isomerase</fullName>
        <ecNumber evidence="3">5.2.1.8</ecNumber>
    </recommendedName>
</protein>
<reference evidence="7" key="1">
    <citation type="journal article" date="2021" name="PeerJ">
        <title>Extensive microbial diversity within the chicken gut microbiome revealed by metagenomics and culture.</title>
        <authorList>
            <person name="Gilroy R."/>
            <person name="Ravi A."/>
            <person name="Getino M."/>
            <person name="Pursley I."/>
            <person name="Horton D.L."/>
            <person name="Alikhan N.F."/>
            <person name="Baker D."/>
            <person name="Gharbi K."/>
            <person name="Hall N."/>
            <person name="Watson M."/>
            <person name="Adriaenssens E.M."/>
            <person name="Foster-Nyarko E."/>
            <person name="Jarju S."/>
            <person name="Secka A."/>
            <person name="Antonio M."/>
            <person name="Oren A."/>
            <person name="Chaudhuri R.R."/>
            <person name="La Ragione R."/>
            <person name="Hildebrand F."/>
            <person name="Pallen M.J."/>
        </authorList>
    </citation>
    <scope>NUCLEOTIDE SEQUENCE</scope>
    <source>
        <strain evidence="7">23274</strain>
    </source>
</reference>
<comment type="caution">
    <text evidence="7">The sequence shown here is derived from an EMBL/GenBank/DDBJ whole genome shotgun (WGS) entry which is preliminary data.</text>
</comment>
<feature type="domain" description="PPIase cyclophilin-type" evidence="6">
    <location>
        <begin position="28"/>
        <end position="221"/>
    </location>
</feature>
<evidence type="ECO:0000256" key="2">
    <source>
        <dbReference type="ARBA" id="ARBA00007365"/>
    </source>
</evidence>
<gene>
    <name evidence="7" type="ORF">H9863_05185</name>
</gene>
<dbReference type="Gene3D" id="2.40.100.10">
    <property type="entry name" value="Cyclophilin-like"/>
    <property type="match status" value="1"/>
</dbReference>
<dbReference type="AlphaFoldDB" id="A0A9D1UZV9"/>
<dbReference type="InterPro" id="IPR002130">
    <property type="entry name" value="Cyclophilin-type_PPIase_dom"/>
</dbReference>
<dbReference type="PIRSF" id="PIRSF001467">
    <property type="entry name" value="Peptidylpro_ismrse"/>
    <property type="match status" value="1"/>
</dbReference>
<dbReference type="Pfam" id="PF00160">
    <property type="entry name" value="Pro_isomerase"/>
    <property type="match status" value="1"/>
</dbReference>
<organism evidence="7 8">
    <name type="scientific">Candidatus Odoribacter faecigallinarum</name>
    <dbReference type="NCBI Taxonomy" id="2838706"/>
    <lineage>
        <taxon>Bacteria</taxon>
        <taxon>Pseudomonadati</taxon>
        <taxon>Bacteroidota</taxon>
        <taxon>Bacteroidia</taxon>
        <taxon>Bacteroidales</taxon>
        <taxon>Odoribacteraceae</taxon>
        <taxon>Odoribacter</taxon>
    </lineage>
</organism>
<proteinExistence type="inferred from homology"/>
<accession>A0A9D1UZV9</accession>
<dbReference type="PROSITE" id="PS50072">
    <property type="entry name" value="CSA_PPIASE_2"/>
    <property type="match status" value="1"/>
</dbReference>
<dbReference type="InterPro" id="IPR024936">
    <property type="entry name" value="Cyclophilin-type_PPIase"/>
</dbReference>
<dbReference type="EMBL" id="DXFT01000100">
    <property type="protein sequence ID" value="HIX03496.1"/>
    <property type="molecule type" value="Genomic_DNA"/>
</dbReference>
<dbReference type="InterPro" id="IPR044666">
    <property type="entry name" value="Cyclophilin_A-like"/>
</dbReference>
<dbReference type="PROSITE" id="PS51257">
    <property type="entry name" value="PROKAR_LIPOPROTEIN"/>
    <property type="match status" value="1"/>
</dbReference>
<dbReference type="Proteomes" id="UP000824202">
    <property type="component" value="Unassembled WGS sequence"/>
</dbReference>
<dbReference type="GO" id="GO:0006457">
    <property type="term" value="P:protein folding"/>
    <property type="evidence" value="ECO:0007669"/>
    <property type="project" value="InterPro"/>
</dbReference>
<reference evidence="7" key="2">
    <citation type="submission" date="2021-04" db="EMBL/GenBank/DDBJ databases">
        <authorList>
            <person name="Gilroy R."/>
        </authorList>
    </citation>
    <scope>NUCLEOTIDE SEQUENCE</scope>
    <source>
        <strain evidence="7">23274</strain>
    </source>
</reference>
<dbReference type="PROSITE" id="PS00170">
    <property type="entry name" value="CSA_PPIASE_1"/>
    <property type="match status" value="1"/>
</dbReference>
<evidence type="ECO:0000256" key="1">
    <source>
        <dbReference type="ARBA" id="ARBA00002388"/>
    </source>
</evidence>
<keyword evidence="5 7" id="KW-0413">Isomerase</keyword>
<dbReference type="PANTHER" id="PTHR45625:SF4">
    <property type="entry name" value="PEPTIDYLPROLYL ISOMERASE DOMAIN AND WD REPEAT-CONTAINING PROTEIN 1"/>
    <property type="match status" value="1"/>
</dbReference>
<evidence type="ECO:0000313" key="7">
    <source>
        <dbReference type="EMBL" id="HIX03496.1"/>
    </source>
</evidence>
<dbReference type="CDD" id="cd00317">
    <property type="entry name" value="cyclophilin"/>
    <property type="match status" value="1"/>
</dbReference>
<evidence type="ECO:0000256" key="4">
    <source>
        <dbReference type="ARBA" id="ARBA00023110"/>
    </source>
</evidence>
<dbReference type="SUPFAM" id="SSF50891">
    <property type="entry name" value="Cyclophilin-like"/>
    <property type="match status" value="1"/>
</dbReference>
<evidence type="ECO:0000256" key="5">
    <source>
        <dbReference type="ARBA" id="ARBA00023235"/>
    </source>
</evidence>
<comment type="function">
    <text evidence="1">PPIases accelerate the folding of proteins. It catalyzes the cis-trans isomerization of proline imidic peptide bonds in oligopeptides.</text>
</comment>
<keyword evidence="4" id="KW-0697">Rotamase</keyword>
<evidence type="ECO:0000259" key="6">
    <source>
        <dbReference type="PROSITE" id="PS50072"/>
    </source>
</evidence>
<evidence type="ECO:0000313" key="8">
    <source>
        <dbReference type="Proteomes" id="UP000824202"/>
    </source>
</evidence>
<dbReference type="GO" id="GO:0003755">
    <property type="term" value="F:peptidyl-prolyl cis-trans isomerase activity"/>
    <property type="evidence" value="ECO:0007669"/>
    <property type="project" value="UniProtKB-KW"/>
</dbReference>
<dbReference type="EC" id="5.2.1.8" evidence="3"/>
<dbReference type="InterPro" id="IPR029000">
    <property type="entry name" value="Cyclophilin-like_dom_sf"/>
</dbReference>
<dbReference type="PANTHER" id="PTHR45625">
    <property type="entry name" value="PEPTIDYL-PROLYL CIS-TRANS ISOMERASE-RELATED"/>
    <property type="match status" value="1"/>
</dbReference>